<evidence type="ECO:0000259" key="4">
    <source>
        <dbReference type="PROSITE" id="PS50075"/>
    </source>
</evidence>
<comment type="caution">
    <text evidence="5">The sequence shown here is derived from an EMBL/GenBank/DDBJ whole genome shotgun (WGS) entry which is preliminary data.</text>
</comment>
<dbReference type="NCBIfam" id="TIGR01733">
    <property type="entry name" value="AA-adenyl-dom"/>
    <property type="match status" value="1"/>
</dbReference>
<dbReference type="Gene3D" id="3.30.559.10">
    <property type="entry name" value="Chloramphenicol acetyltransferase-like domain"/>
    <property type="match status" value="2"/>
</dbReference>
<name>A0ABS2JJV6_9ACTN</name>
<dbReference type="InterPro" id="IPR000873">
    <property type="entry name" value="AMP-dep_synth/lig_dom"/>
</dbReference>
<dbReference type="InterPro" id="IPR025110">
    <property type="entry name" value="AMP-bd_C"/>
</dbReference>
<dbReference type="Pfam" id="PF13193">
    <property type="entry name" value="AMP-binding_C"/>
    <property type="match status" value="1"/>
</dbReference>
<keyword evidence="2" id="KW-0596">Phosphopantetheine</keyword>
<dbReference type="InterPro" id="IPR020845">
    <property type="entry name" value="AMP-binding_CS"/>
</dbReference>
<dbReference type="PROSITE" id="PS00012">
    <property type="entry name" value="PHOSPHOPANTETHEINE"/>
    <property type="match status" value="1"/>
</dbReference>
<dbReference type="SUPFAM" id="SSF52777">
    <property type="entry name" value="CoA-dependent acyltransferases"/>
    <property type="match status" value="4"/>
</dbReference>
<dbReference type="InterPro" id="IPR001242">
    <property type="entry name" value="Condensation_dom"/>
</dbReference>
<dbReference type="PROSITE" id="PS50075">
    <property type="entry name" value="CARRIER"/>
    <property type="match status" value="1"/>
</dbReference>
<evidence type="ECO:0000313" key="5">
    <source>
        <dbReference type="EMBL" id="MBM7086664.1"/>
    </source>
</evidence>
<dbReference type="SMART" id="SM00823">
    <property type="entry name" value="PKS_PP"/>
    <property type="match status" value="1"/>
</dbReference>
<accession>A0ABS2JJV6</accession>
<feature type="domain" description="Carrier" evidence="4">
    <location>
        <begin position="964"/>
        <end position="1039"/>
    </location>
</feature>
<dbReference type="CDD" id="cd05930">
    <property type="entry name" value="A_NRPS"/>
    <property type="match status" value="1"/>
</dbReference>
<dbReference type="InterPro" id="IPR020806">
    <property type="entry name" value="PKS_PP-bd"/>
</dbReference>
<proteinExistence type="predicted"/>
<dbReference type="InterPro" id="IPR023213">
    <property type="entry name" value="CAT-like_dom_sf"/>
</dbReference>
<dbReference type="Pfam" id="PF00501">
    <property type="entry name" value="AMP-binding"/>
    <property type="match status" value="1"/>
</dbReference>
<evidence type="ECO:0000256" key="1">
    <source>
        <dbReference type="ARBA" id="ARBA00001957"/>
    </source>
</evidence>
<evidence type="ECO:0000313" key="6">
    <source>
        <dbReference type="Proteomes" id="UP000809587"/>
    </source>
</evidence>
<dbReference type="InterPro" id="IPR045851">
    <property type="entry name" value="AMP-bd_C_sf"/>
</dbReference>
<dbReference type="PANTHER" id="PTHR45527:SF1">
    <property type="entry name" value="FATTY ACID SYNTHASE"/>
    <property type="match status" value="1"/>
</dbReference>
<dbReference type="PROSITE" id="PS00455">
    <property type="entry name" value="AMP_BINDING"/>
    <property type="match status" value="1"/>
</dbReference>
<dbReference type="InterPro" id="IPR006162">
    <property type="entry name" value="Ppantetheine_attach_site"/>
</dbReference>
<keyword evidence="6" id="KW-1185">Reference proteome</keyword>
<sequence length="1503" mass="163697">MSGPPVTSYAQERLWLTEQLIQDGTDYNVPYAFRLRHATVDTAALERALSDVVRRHEVLRTRFTSDDDGIKPLVDPPGPVRLHRVDLTGRGPDRFEEALRLANTEALRPFDLRSGPMLRAMLIGLAADDHVLVLVAHHIAVDGWSMPILFEDLSAAYAAYVNGTSPGLAEPVVRYTDFAYWQRAWLDSGVLDEQMAYWRAQLAHPTRAEVPADLPRPAARSGRGAVVEFTIDAEVTQRVHRLAREHSATPFMVLLAGLYAVLTRYTANTDVTIGTPVAGRGQPELERLVGFFVNTLVLRLNPAGTPTFTDLIAHARRTAIDAYSHQDVPFEKLVEQLASDRDPSRDPFFQVMFSLDDNDTSTPQLPDITMTPLPLDANNAKFEISIALAHHDDHLIGAVNYATDLFHPETATQLATHYTRLLTTATNHPDQPLPTLDLLTPTEQHHLLTQSTGPSAAVAPPLVHDLILNRCSRTPEAIAVVDGAQTLDYQGLAHRSGRVAARLSAAGVGPETVVGIMLPRSAATMVAMLAVLRAGAAFMLIDPDQPTGRIRRLLELARAGALLTTGAVPDGLAPDTVAVVDVDTGQVTSLPSAPGSRRQRSVAPDNLAYIAFTSGSTGEPKGVMLTHRGLSNLMPDVVEWYELAATHSMAALASVAFDVVILEYLPVLTAGGRVVVLPRELAADGPGLAEAIQRHQITHVHATPTTSSLLPDRWSAPQLCVSSGGEALTADLARRLVPRVRSVLNVYGPAEATICTTFRAVTEPVAGTPVVSIGRPVRGMIVRILDDSLMMCPTGVVGELHVGGTGLGRGYLHRPAFTADRFVPDPFGPPGSRLYRTGDLARWLPDGSLMYLGRRDHQVKIRGQRIELGEIEAALQSQPDVAHAAVVVRGEAPHQHLAGYVVWHPGRAGTWAKVRAHLRATLPAYMVPSTLVVLDRLPRTANGKVDRAALPVAATGHGGPSTGGHRDEIEALVASVWAGELGVEHVAPDDDFFALGGHSLRAVRVLSQLRALLRVDLPLRVMFQSSVLAEFVEEIRAHLGQARTGIQRCPEGVDAPLSAAQRRLWFLVNLRPDRQDYNSYVAMRARGPLDEPALSAALSYVVRRHEILRCRIIGRIDEPVLACLPPVSVVLDRVRLPATVSEEPIAWARTVVTELALRPFDLRSGPMLRAMLIGLAADDHVLVLVAHHIAVDGWSMPILFEDLSAAYAAYVNGTSPGLAEPVVRYTDFAYWQRAWLDSGVLDEQMAYWRAQLAHPTRAEVPADLPRPAARSGRGAVVEFTIDAEVTQRVHRLAREHSATPFMVLLAGLYAVLTRYTANTDVTIGTPVAGRGQPELERLVGFFVNTLVLRLNPAGTPTFTDLIAHARRTAIDAYSHQDVPFEKLVEQLASDRDPSRDPFFQVMFSLDDNDTSTPQLPDITMTPLPLDANNAKFEISIALAHHDDHLIGAVNYATDLFHPETATQLATHYTRLLTTATNHPDQPLPTLDLLTPTEQHHLLTQSTG</sequence>
<dbReference type="Gene3D" id="3.30.559.30">
    <property type="entry name" value="Nonribosomal peptide synthetase, condensation domain"/>
    <property type="match status" value="2"/>
</dbReference>
<dbReference type="EMBL" id="JAFEUO010000011">
    <property type="protein sequence ID" value="MBM7086664.1"/>
    <property type="molecule type" value="Genomic_DNA"/>
</dbReference>
<dbReference type="Gene3D" id="3.30.300.30">
    <property type="match status" value="1"/>
</dbReference>
<gene>
    <name evidence="5" type="ORF">JQN84_29450</name>
</gene>
<evidence type="ECO:0000256" key="3">
    <source>
        <dbReference type="ARBA" id="ARBA00022553"/>
    </source>
</evidence>
<evidence type="ECO:0000256" key="2">
    <source>
        <dbReference type="ARBA" id="ARBA00022450"/>
    </source>
</evidence>
<dbReference type="Gene3D" id="2.30.38.10">
    <property type="entry name" value="Luciferase, Domain 3"/>
    <property type="match status" value="1"/>
</dbReference>
<dbReference type="PANTHER" id="PTHR45527">
    <property type="entry name" value="NONRIBOSOMAL PEPTIDE SYNTHETASE"/>
    <property type="match status" value="1"/>
</dbReference>
<dbReference type="Proteomes" id="UP000809587">
    <property type="component" value="Unassembled WGS sequence"/>
</dbReference>
<dbReference type="Pfam" id="PF00668">
    <property type="entry name" value="Condensation"/>
    <property type="match status" value="2"/>
</dbReference>
<dbReference type="InterPro" id="IPR010071">
    <property type="entry name" value="AA_adenyl_dom"/>
</dbReference>
<organism evidence="5 6">
    <name type="scientific">Micromonospora humidisoli</name>
    <dbReference type="NCBI Taxonomy" id="2807622"/>
    <lineage>
        <taxon>Bacteria</taxon>
        <taxon>Bacillati</taxon>
        <taxon>Actinomycetota</taxon>
        <taxon>Actinomycetes</taxon>
        <taxon>Micromonosporales</taxon>
        <taxon>Micromonosporaceae</taxon>
        <taxon>Micromonospora</taxon>
    </lineage>
</organism>
<protein>
    <submittedName>
        <fullName evidence="5">Amino acid adenylation domain-containing protein</fullName>
    </submittedName>
</protein>
<dbReference type="Gene3D" id="1.10.1200.10">
    <property type="entry name" value="ACP-like"/>
    <property type="match status" value="1"/>
</dbReference>
<dbReference type="CDD" id="cd19531">
    <property type="entry name" value="LCL_NRPS-like"/>
    <property type="match status" value="2"/>
</dbReference>
<dbReference type="SUPFAM" id="SSF56801">
    <property type="entry name" value="Acetyl-CoA synthetase-like"/>
    <property type="match status" value="1"/>
</dbReference>
<dbReference type="SUPFAM" id="SSF47336">
    <property type="entry name" value="ACP-like"/>
    <property type="match status" value="1"/>
</dbReference>
<dbReference type="Gene3D" id="3.40.50.980">
    <property type="match status" value="2"/>
</dbReference>
<keyword evidence="3" id="KW-0597">Phosphoprotein</keyword>
<comment type="cofactor">
    <cofactor evidence="1">
        <name>pantetheine 4'-phosphate</name>
        <dbReference type="ChEBI" id="CHEBI:47942"/>
    </cofactor>
</comment>
<dbReference type="InterPro" id="IPR009081">
    <property type="entry name" value="PP-bd_ACP"/>
</dbReference>
<dbReference type="Pfam" id="PF00550">
    <property type="entry name" value="PP-binding"/>
    <property type="match status" value="1"/>
</dbReference>
<reference evidence="5 6" key="1">
    <citation type="submission" date="2021-02" db="EMBL/GenBank/DDBJ databases">
        <authorList>
            <person name="Lee D.-H."/>
        </authorList>
    </citation>
    <scope>NUCLEOTIDE SEQUENCE [LARGE SCALE GENOMIC DNA]</scope>
    <source>
        <strain evidence="5 6">MMS20-R2-29</strain>
    </source>
</reference>
<dbReference type="InterPro" id="IPR036736">
    <property type="entry name" value="ACP-like_sf"/>
</dbReference>
<dbReference type="RefSeq" id="WP_204961853.1">
    <property type="nucleotide sequence ID" value="NZ_JAFEUO010000011.1"/>
</dbReference>